<dbReference type="SUPFAM" id="SSF50104">
    <property type="entry name" value="Translation proteins SH3-like domain"/>
    <property type="match status" value="1"/>
</dbReference>
<keyword evidence="5 7" id="KW-0251">Elongation factor</keyword>
<reference evidence="12" key="1">
    <citation type="journal article" date="2021" name="bioRxiv">
        <title>Unraveling nitrogen, sulfur and carbon metabolic pathways and microbial community transcriptional responses to substrate deprivation and toxicity stresses in a bioreactor mimicking anoxic brackish coastal sediment conditions.</title>
        <authorList>
            <person name="Martins P.D."/>
            <person name="Echeveste M.J."/>
            <person name="Arshad A."/>
            <person name="Kurth J."/>
            <person name="Ouboter H."/>
            <person name="Jetten M.S.M."/>
            <person name="Welte C.U."/>
        </authorList>
    </citation>
    <scope>NUCLEOTIDE SEQUENCE</scope>
    <source>
        <strain evidence="12">MAG_39</strain>
    </source>
</reference>
<dbReference type="InterPro" id="IPR014722">
    <property type="entry name" value="Rib_uL2_dom2"/>
</dbReference>
<evidence type="ECO:0000259" key="10">
    <source>
        <dbReference type="SMART" id="SM00841"/>
    </source>
</evidence>
<evidence type="ECO:0000259" key="11">
    <source>
        <dbReference type="SMART" id="SM01185"/>
    </source>
</evidence>
<keyword evidence="6 7" id="KW-0648">Protein biosynthesis</keyword>
<dbReference type="Pfam" id="PF01132">
    <property type="entry name" value="EFP"/>
    <property type="match status" value="1"/>
</dbReference>
<dbReference type="NCBIfam" id="NF001810">
    <property type="entry name" value="PRK00529.1"/>
    <property type="match status" value="1"/>
</dbReference>
<comment type="pathway">
    <text evidence="2 7">Protein biosynthesis; polypeptide chain elongation.</text>
</comment>
<evidence type="ECO:0000256" key="8">
    <source>
        <dbReference type="NCBIfam" id="TIGR00038"/>
    </source>
</evidence>
<evidence type="ECO:0000256" key="4">
    <source>
        <dbReference type="ARBA" id="ARBA00022490"/>
    </source>
</evidence>
<reference evidence="12" key="2">
    <citation type="submission" date="2021-08" db="EMBL/GenBank/DDBJ databases">
        <authorList>
            <person name="Dalcin Martins P."/>
        </authorList>
    </citation>
    <scope>NUCLEOTIDE SEQUENCE</scope>
    <source>
        <strain evidence="12">MAG_39</strain>
    </source>
</reference>
<dbReference type="InterPro" id="IPR011768">
    <property type="entry name" value="Transl_elongation_fac_P"/>
</dbReference>
<dbReference type="PANTHER" id="PTHR30053">
    <property type="entry name" value="ELONGATION FACTOR P"/>
    <property type="match status" value="1"/>
</dbReference>
<dbReference type="InterPro" id="IPR015365">
    <property type="entry name" value="Elong-fact-P_C"/>
</dbReference>
<dbReference type="InterPro" id="IPR020599">
    <property type="entry name" value="Transl_elong_fac_P/YeiP"/>
</dbReference>
<dbReference type="NCBIfam" id="TIGR00038">
    <property type="entry name" value="efp"/>
    <property type="match status" value="1"/>
</dbReference>
<accession>A0A953J3A8</accession>
<dbReference type="Pfam" id="PF08207">
    <property type="entry name" value="EFP_N"/>
    <property type="match status" value="1"/>
</dbReference>
<dbReference type="InterPro" id="IPR013185">
    <property type="entry name" value="Transl_elong_KOW-like"/>
</dbReference>
<dbReference type="GO" id="GO:0003746">
    <property type="term" value="F:translation elongation factor activity"/>
    <property type="evidence" value="ECO:0007669"/>
    <property type="project" value="UniProtKB-UniRule"/>
</dbReference>
<dbReference type="InterPro" id="IPR001059">
    <property type="entry name" value="Transl_elong_P/YeiP_cen"/>
</dbReference>
<dbReference type="FunFam" id="2.40.50.140:FF:000009">
    <property type="entry name" value="Elongation factor P"/>
    <property type="match status" value="1"/>
</dbReference>
<feature type="domain" description="Translation elongation factor P/YeiP central" evidence="11">
    <location>
        <begin position="67"/>
        <end position="121"/>
    </location>
</feature>
<dbReference type="SUPFAM" id="SSF50249">
    <property type="entry name" value="Nucleic acid-binding proteins"/>
    <property type="match status" value="2"/>
</dbReference>
<keyword evidence="4 7" id="KW-0963">Cytoplasm</keyword>
<evidence type="ECO:0000256" key="7">
    <source>
        <dbReference type="HAMAP-Rule" id="MF_00141"/>
    </source>
</evidence>
<dbReference type="HAMAP" id="MF_00141">
    <property type="entry name" value="EF_P"/>
    <property type="match status" value="1"/>
</dbReference>
<dbReference type="SMART" id="SM00841">
    <property type="entry name" value="Elong-fact-P_C"/>
    <property type="match status" value="1"/>
</dbReference>
<name>A0A953J3A8_9BACT</name>
<dbReference type="PIRSF" id="PIRSF005901">
    <property type="entry name" value="EF-P"/>
    <property type="match status" value="1"/>
</dbReference>
<dbReference type="FunFam" id="2.40.50.140:FF:000004">
    <property type="entry name" value="Elongation factor P"/>
    <property type="match status" value="1"/>
</dbReference>
<proteinExistence type="inferred from homology"/>
<sequence length="186" mass="21002">MIATSDFRKGAKIEYKGEPCEIVDFQHVKMGRGGAVVRTKLKSLRTGNVLEDTFRSGEKFGTPPLEEKEMQYLYVQDGMHYFMDMETYEQIPLTDAQLGEVKKFIKENMTVKILYYKGAPMTVEAPMFVELKVVDTEPAFRGDTASGSSKPAKLESGAVVKVPFHIEVGDTLRIDTRTSEYIEKVK</sequence>
<evidence type="ECO:0000256" key="5">
    <source>
        <dbReference type="ARBA" id="ARBA00022768"/>
    </source>
</evidence>
<evidence type="ECO:0000256" key="9">
    <source>
        <dbReference type="RuleBase" id="RU004389"/>
    </source>
</evidence>
<dbReference type="Pfam" id="PF09285">
    <property type="entry name" value="Elong-fact-P_C"/>
    <property type="match status" value="1"/>
</dbReference>
<dbReference type="AlphaFoldDB" id="A0A953J3A8"/>
<organism evidence="12 13">
    <name type="scientific">Candidatus Nitrobium versatile</name>
    <dbReference type="NCBI Taxonomy" id="2884831"/>
    <lineage>
        <taxon>Bacteria</taxon>
        <taxon>Pseudomonadati</taxon>
        <taxon>Nitrospirota</taxon>
        <taxon>Nitrospiria</taxon>
        <taxon>Nitrospirales</taxon>
        <taxon>Nitrospiraceae</taxon>
        <taxon>Candidatus Nitrobium</taxon>
    </lineage>
</organism>
<comment type="subcellular location">
    <subcellularLocation>
        <location evidence="1 7">Cytoplasm</location>
    </subcellularLocation>
</comment>
<evidence type="ECO:0000256" key="6">
    <source>
        <dbReference type="ARBA" id="ARBA00022917"/>
    </source>
</evidence>
<evidence type="ECO:0000256" key="2">
    <source>
        <dbReference type="ARBA" id="ARBA00004815"/>
    </source>
</evidence>
<evidence type="ECO:0000256" key="3">
    <source>
        <dbReference type="ARBA" id="ARBA00009479"/>
    </source>
</evidence>
<dbReference type="Gene3D" id="2.30.30.30">
    <property type="match status" value="1"/>
</dbReference>
<dbReference type="InterPro" id="IPR008991">
    <property type="entry name" value="Translation_prot_SH3-like_sf"/>
</dbReference>
<dbReference type="CDD" id="cd05794">
    <property type="entry name" value="S1_EF-P_repeat_2"/>
    <property type="match status" value="1"/>
</dbReference>
<dbReference type="Gene3D" id="2.40.50.140">
    <property type="entry name" value="Nucleic acid-binding proteins"/>
    <property type="match status" value="2"/>
</dbReference>
<dbReference type="GO" id="GO:0005829">
    <property type="term" value="C:cytosol"/>
    <property type="evidence" value="ECO:0007669"/>
    <property type="project" value="UniProtKB-ARBA"/>
</dbReference>
<comment type="function">
    <text evidence="7">Involved in peptide bond synthesis. Stimulates efficient translation and peptide-bond synthesis on native or reconstituted 70S ribosomes in vitro. Probably functions indirectly by altering the affinity of the ribosome for aminoacyl-tRNA, thus increasing their reactivity as acceptors for peptidyl transferase.</text>
</comment>
<dbReference type="InterPro" id="IPR012340">
    <property type="entry name" value="NA-bd_OB-fold"/>
</dbReference>
<dbReference type="GO" id="GO:0043043">
    <property type="term" value="P:peptide biosynthetic process"/>
    <property type="evidence" value="ECO:0007669"/>
    <property type="project" value="InterPro"/>
</dbReference>
<dbReference type="InterPro" id="IPR013852">
    <property type="entry name" value="Transl_elong_P/YeiP_CS"/>
</dbReference>
<protein>
    <recommendedName>
        <fullName evidence="7 8">Elongation factor P</fullName>
        <shortName evidence="7">EF-P</shortName>
    </recommendedName>
</protein>
<dbReference type="EMBL" id="JAIOIV010000033">
    <property type="protein sequence ID" value="MBZ0155471.1"/>
    <property type="molecule type" value="Genomic_DNA"/>
</dbReference>
<dbReference type="CDD" id="cd04470">
    <property type="entry name" value="S1_EF-P_repeat_1"/>
    <property type="match status" value="1"/>
</dbReference>
<feature type="domain" description="Elongation factor P C-terminal" evidence="10">
    <location>
        <begin position="129"/>
        <end position="184"/>
    </location>
</feature>
<gene>
    <name evidence="7 12" type="primary">efp</name>
    <name evidence="12" type="ORF">K8I29_04545</name>
</gene>
<dbReference type="SMART" id="SM01185">
    <property type="entry name" value="EFP"/>
    <property type="match status" value="1"/>
</dbReference>
<evidence type="ECO:0000256" key="1">
    <source>
        <dbReference type="ARBA" id="ARBA00004496"/>
    </source>
</evidence>
<dbReference type="PANTHER" id="PTHR30053:SF12">
    <property type="entry name" value="ELONGATION FACTOR P (EF-P) FAMILY PROTEIN"/>
    <property type="match status" value="1"/>
</dbReference>
<evidence type="ECO:0000313" key="12">
    <source>
        <dbReference type="EMBL" id="MBZ0155471.1"/>
    </source>
</evidence>
<dbReference type="PROSITE" id="PS01275">
    <property type="entry name" value="EFP"/>
    <property type="match status" value="1"/>
</dbReference>
<comment type="similarity">
    <text evidence="3 7 9">Belongs to the elongation factor P family.</text>
</comment>
<dbReference type="Proteomes" id="UP000705867">
    <property type="component" value="Unassembled WGS sequence"/>
</dbReference>
<dbReference type="FunFam" id="2.30.30.30:FF:000003">
    <property type="entry name" value="Elongation factor P"/>
    <property type="match status" value="1"/>
</dbReference>
<evidence type="ECO:0000313" key="13">
    <source>
        <dbReference type="Proteomes" id="UP000705867"/>
    </source>
</evidence>
<comment type="caution">
    <text evidence="12">The sequence shown here is derived from an EMBL/GenBank/DDBJ whole genome shotgun (WGS) entry which is preliminary data.</text>
</comment>